<organism evidence="2 3">
    <name type="scientific">Amycolatopsis umgeniensis</name>
    <dbReference type="NCBI Taxonomy" id="336628"/>
    <lineage>
        <taxon>Bacteria</taxon>
        <taxon>Bacillati</taxon>
        <taxon>Actinomycetota</taxon>
        <taxon>Actinomycetes</taxon>
        <taxon>Pseudonocardiales</taxon>
        <taxon>Pseudonocardiaceae</taxon>
        <taxon>Amycolatopsis</taxon>
    </lineage>
</organism>
<evidence type="ECO:0000256" key="1">
    <source>
        <dbReference type="SAM" id="MobiDB-lite"/>
    </source>
</evidence>
<evidence type="ECO:0008006" key="4">
    <source>
        <dbReference type="Google" id="ProtNLM"/>
    </source>
</evidence>
<protein>
    <recommendedName>
        <fullName evidence="4">Lipoprotein</fullName>
    </recommendedName>
</protein>
<feature type="region of interest" description="Disordered" evidence="1">
    <location>
        <begin position="35"/>
        <end position="67"/>
    </location>
</feature>
<dbReference type="Proteomes" id="UP000580861">
    <property type="component" value="Unassembled WGS sequence"/>
</dbReference>
<dbReference type="AlphaFoldDB" id="A0A841BHX6"/>
<gene>
    <name evidence="2" type="ORF">HDA45_008181</name>
</gene>
<accession>A0A841BHX6</accession>
<evidence type="ECO:0000313" key="2">
    <source>
        <dbReference type="EMBL" id="MBB5858094.1"/>
    </source>
</evidence>
<feature type="compositionally biased region" description="Polar residues" evidence="1">
    <location>
        <begin position="37"/>
        <end position="55"/>
    </location>
</feature>
<dbReference type="PROSITE" id="PS51257">
    <property type="entry name" value="PROKAR_LIPOPROTEIN"/>
    <property type="match status" value="1"/>
</dbReference>
<dbReference type="RefSeq" id="WP_343072268.1">
    <property type="nucleotide sequence ID" value="NZ_JACHMX010000001.1"/>
</dbReference>
<keyword evidence="3" id="KW-1185">Reference proteome</keyword>
<reference evidence="2 3" key="1">
    <citation type="submission" date="2020-08" db="EMBL/GenBank/DDBJ databases">
        <title>Sequencing the genomes of 1000 actinobacteria strains.</title>
        <authorList>
            <person name="Klenk H.-P."/>
        </authorList>
    </citation>
    <scope>NUCLEOTIDE SEQUENCE [LARGE SCALE GENOMIC DNA]</scope>
    <source>
        <strain evidence="2 3">DSM 45272</strain>
    </source>
</reference>
<proteinExistence type="predicted"/>
<name>A0A841BHX6_9PSEU</name>
<dbReference type="EMBL" id="JACHMX010000001">
    <property type="protein sequence ID" value="MBB5858094.1"/>
    <property type="molecule type" value="Genomic_DNA"/>
</dbReference>
<sequence>MRPLTSRARAGVLLIGLGTVLSACRGGLPVPRYDSAPETSTSYSAPSVETQTLTVTPPAPTSSSAPGLEPAAIDRVFQVYMNGLANHDMTALRSGTCPRLRSTLLGFELHGHYVERWQMLPYSVPPGQEFVTVQATVTQRNARTGKIAGDVVYSWYVERNEDTDYYVCGWLDYQ</sequence>
<comment type="caution">
    <text evidence="2">The sequence shown here is derived from an EMBL/GenBank/DDBJ whole genome shotgun (WGS) entry which is preliminary data.</text>
</comment>
<evidence type="ECO:0000313" key="3">
    <source>
        <dbReference type="Proteomes" id="UP000580861"/>
    </source>
</evidence>